<evidence type="ECO:0000256" key="1">
    <source>
        <dbReference type="ARBA" id="ARBA00006611"/>
    </source>
</evidence>
<evidence type="ECO:0000313" key="6">
    <source>
        <dbReference type="EMBL" id="RMQ45671.1"/>
    </source>
</evidence>
<dbReference type="PROSITE" id="PS00662">
    <property type="entry name" value="T2SP_E"/>
    <property type="match status" value="1"/>
</dbReference>
<evidence type="ECO:0000256" key="4">
    <source>
        <dbReference type="SAM" id="MobiDB-lite"/>
    </source>
</evidence>
<dbReference type="AlphaFoldDB" id="A0A3M4LX99"/>
<dbReference type="FunFam" id="3.30.450.90:FF:000003">
    <property type="entry name" value="Type II secretion system protein E"/>
    <property type="match status" value="1"/>
</dbReference>
<evidence type="ECO:0000256" key="2">
    <source>
        <dbReference type="ARBA" id="ARBA00022741"/>
    </source>
</evidence>
<dbReference type="GO" id="GO:0005886">
    <property type="term" value="C:plasma membrane"/>
    <property type="evidence" value="ECO:0007669"/>
    <property type="project" value="TreeGrafter"/>
</dbReference>
<dbReference type="SMART" id="SM00382">
    <property type="entry name" value="AAA"/>
    <property type="match status" value="1"/>
</dbReference>
<dbReference type="InterPro" id="IPR003593">
    <property type="entry name" value="AAA+_ATPase"/>
</dbReference>
<dbReference type="SUPFAM" id="SSF52540">
    <property type="entry name" value="P-loop containing nucleoside triphosphate hydrolases"/>
    <property type="match status" value="1"/>
</dbReference>
<comment type="similarity">
    <text evidence="1">Belongs to the GSP E family.</text>
</comment>
<reference evidence="6 7" key="1">
    <citation type="submission" date="2018-08" db="EMBL/GenBank/DDBJ databases">
        <title>Recombination of ecologically and evolutionarily significant loci maintains genetic cohesion in the Pseudomonas syringae species complex.</title>
        <authorList>
            <person name="Dillon M."/>
            <person name="Thakur S."/>
            <person name="Almeida R.N.D."/>
            <person name="Weir B.S."/>
            <person name="Guttman D.S."/>
        </authorList>
    </citation>
    <scope>NUCLEOTIDE SEQUENCE [LARGE SCALE GENOMIC DNA]</scope>
    <source>
        <strain evidence="6 7">ICMP 3353</strain>
    </source>
</reference>
<dbReference type="GO" id="GO:0005524">
    <property type="term" value="F:ATP binding"/>
    <property type="evidence" value="ECO:0007669"/>
    <property type="project" value="UniProtKB-KW"/>
</dbReference>
<dbReference type="InterPro" id="IPR037257">
    <property type="entry name" value="T2SS_E_N_sf"/>
</dbReference>
<dbReference type="Gene3D" id="3.30.450.90">
    <property type="match status" value="1"/>
</dbReference>
<dbReference type="PANTHER" id="PTHR30258">
    <property type="entry name" value="TYPE II SECRETION SYSTEM PROTEIN GSPE-RELATED"/>
    <property type="match status" value="1"/>
</dbReference>
<dbReference type="Gene3D" id="3.30.300.160">
    <property type="entry name" value="Type II secretion system, protein E, N-terminal domain"/>
    <property type="match status" value="1"/>
</dbReference>
<dbReference type="InterPro" id="IPR001482">
    <property type="entry name" value="T2SS/T4SS_dom"/>
</dbReference>
<evidence type="ECO:0000259" key="5">
    <source>
        <dbReference type="PROSITE" id="PS00662"/>
    </source>
</evidence>
<dbReference type="SUPFAM" id="SSF160246">
    <property type="entry name" value="EspE N-terminal domain-like"/>
    <property type="match status" value="1"/>
</dbReference>
<keyword evidence="2" id="KW-0547">Nucleotide-binding</keyword>
<dbReference type="PANTHER" id="PTHR30258:SF13">
    <property type="entry name" value="SECRETION PATHWAY ATPASE-RELATED"/>
    <property type="match status" value="1"/>
</dbReference>
<dbReference type="InterPro" id="IPR027417">
    <property type="entry name" value="P-loop_NTPase"/>
</dbReference>
<dbReference type="GO" id="GO:0016887">
    <property type="term" value="F:ATP hydrolysis activity"/>
    <property type="evidence" value="ECO:0007669"/>
    <property type="project" value="TreeGrafter"/>
</dbReference>
<gene>
    <name evidence="6" type="ORF">ALQ04_05096</name>
</gene>
<dbReference type="InterPro" id="IPR007831">
    <property type="entry name" value="T2SS_GspE_N"/>
</dbReference>
<feature type="domain" description="Bacterial type II secretion system protein E" evidence="5">
    <location>
        <begin position="545"/>
        <end position="559"/>
    </location>
</feature>
<name>A0A3M4LX99_PSECI</name>
<evidence type="ECO:0000313" key="7">
    <source>
        <dbReference type="Proteomes" id="UP000277236"/>
    </source>
</evidence>
<keyword evidence="3" id="KW-0067">ATP-binding</keyword>
<dbReference type="Proteomes" id="UP000277236">
    <property type="component" value="Unassembled WGS sequence"/>
</dbReference>
<dbReference type="EMBL" id="RBRE01000049">
    <property type="protein sequence ID" value="RMQ45671.1"/>
    <property type="molecule type" value="Genomic_DNA"/>
</dbReference>
<protein>
    <submittedName>
        <fullName evidence="6">Type II secretion system protein E</fullName>
    </submittedName>
</protein>
<proteinExistence type="inferred from homology"/>
<feature type="region of interest" description="Disordered" evidence="4">
    <location>
        <begin position="45"/>
        <end position="68"/>
    </location>
</feature>
<dbReference type="Pfam" id="PF00437">
    <property type="entry name" value="T2SSE"/>
    <property type="match status" value="1"/>
</dbReference>
<dbReference type="Pfam" id="PF05157">
    <property type="entry name" value="MshEN"/>
    <property type="match status" value="1"/>
</dbReference>
<evidence type="ECO:0000256" key="3">
    <source>
        <dbReference type="ARBA" id="ARBA00022840"/>
    </source>
</evidence>
<dbReference type="CDD" id="cd01129">
    <property type="entry name" value="PulE-GspE-like"/>
    <property type="match status" value="1"/>
</dbReference>
<organism evidence="6 7">
    <name type="scientific">Pseudomonas cichorii</name>
    <dbReference type="NCBI Taxonomy" id="36746"/>
    <lineage>
        <taxon>Bacteria</taxon>
        <taxon>Pseudomonadati</taxon>
        <taxon>Pseudomonadota</taxon>
        <taxon>Gammaproteobacteria</taxon>
        <taxon>Pseudomonadales</taxon>
        <taxon>Pseudomonadaceae</taxon>
        <taxon>Pseudomonas</taxon>
    </lineage>
</organism>
<accession>A0A3M4LX99</accession>
<dbReference type="Gene3D" id="3.40.50.300">
    <property type="entry name" value="P-loop containing nucleotide triphosphate hydrolases"/>
    <property type="match status" value="1"/>
</dbReference>
<comment type="caution">
    <text evidence="6">The sequence shown here is derived from an EMBL/GenBank/DDBJ whole genome shotgun (WGS) entry which is preliminary data.</text>
</comment>
<sequence>MVTQQHFLLCTLSGSGRSRTGSVVSGPESVCNAIPDAAERQRFTPGSVADHQCRGRRSKLAPRSGNWRKNAQSDRCLLGGTGANPRHASLSSTRYSGCGLNCLANFRNSRSHRGRNTGTLESYSCSSSDDELSQGARMAVLAPSSQDRWLDLNDLLRDLVAQGILGQNDAEMALTQRRSAANIQLHPLEFIASLQFDDLKRPGKRLDLETLTHWLAQQCDQPYMRIDPLKINVAAVMPLMSYAFAQRHKILAVAVDRESVTIASAQPYVCAWEADLAHVLKLSIKRVVANPVDIQRVTVEFFRLAKSVSGASSTDQKTSNMGNFEQLLKLGASDQEPDANDAHIVNIVDWLFQYAFQQRASDIHIEPRREQGTVRFRIDGVLHNVYQFPSQVTMAVVSRLKSLGRMNVAEKRKPQDGRVKTTTPDGGEVELRLSTLPTAFGEKMVMRIFDPEVLLKDFDQLGFSSDDLRRWQGMTSQPNGIILVTGPTGSGKTTTLYTTLKKLATSEVNLCTIEDPIEMVEPAFNQMQVQHNIDLTFASGVRALMRQDPDIIMIGEIRDLETAEMAIQAALTGHLVLSTLHTNDAPSAISRMLELGVPHYLLKATILGVMAQRLVRTLCPHCKAPINLNETDWQTLTRPWQAPVPPGAHQAVGCVECRETGYRGRAGVYEIMLMSDSVKALISADLDLSAMRRQAFKEGMRSLRLSGAQKVSAGLTTLEEVLRVTPQSEQR</sequence>
<dbReference type="FunFam" id="3.40.50.300:FF:000398">
    <property type="entry name" value="Type IV pilus assembly ATPase PilB"/>
    <property type="match status" value="1"/>
</dbReference>